<keyword evidence="8 12" id="KW-0406">Ion transport</keyword>
<dbReference type="Proteomes" id="UP001652626">
    <property type="component" value="Chromosome 14"/>
</dbReference>
<keyword evidence="6 13" id="KW-1133">Transmembrane helix</keyword>
<dbReference type="PROSITE" id="PS01206">
    <property type="entry name" value="ASC"/>
    <property type="match status" value="1"/>
</dbReference>
<dbReference type="PANTHER" id="PTHR11690">
    <property type="entry name" value="AMILORIDE-SENSITIVE SODIUM CHANNEL-RELATED"/>
    <property type="match status" value="1"/>
</dbReference>
<protein>
    <submittedName>
        <fullName evidence="15">Uncharacterized protein LOC113398761</fullName>
    </submittedName>
</protein>
<dbReference type="InterPro" id="IPR001873">
    <property type="entry name" value="ENaC"/>
</dbReference>
<keyword evidence="3 12" id="KW-0813">Transport</keyword>
<accession>A0A8B8IB00</accession>
<evidence type="ECO:0000256" key="4">
    <source>
        <dbReference type="ARBA" id="ARBA00022461"/>
    </source>
</evidence>
<dbReference type="GO" id="GO:0015280">
    <property type="term" value="F:ligand-gated sodium channel activity"/>
    <property type="evidence" value="ECO:0007669"/>
    <property type="project" value="TreeGrafter"/>
</dbReference>
<keyword evidence="4 12" id="KW-0894">Sodium channel</keyword>
<keyword evidence="10 12" id="KW-0739">Sodium transport</keyword>
<evidence type="ECO:0000256" key="12">
    <source>
        <dbReference type="RuleBase" id="RU000679"/>
    </source>
</evidence>
<keyword evidence="5 12" id="KW-0812">Transmembrane</keyword>
<gene>
    <name evidence="15" type="primary">LOC113398761</name>
</gene>
<evidence type="ECO:0000313" key="15">
    <source>
        <dbReference type="RefSeq" id="XP_026493431.2"/>
    </source>
</evidence>
<keyword evidence="14" id="KW-1185">Reference proteome</keyword>
<name>A0A8B8IB00_VANTA</name>
<keyword evidence="7" id="KW-0915">Sodium</keyword>
<evidence type="ECO:0000256" key="11">
    <source>
        <dbReference type="ARBA" id="ARBA00023303"/>
    </source>
</evidence>
<dbReference type="Pfam" id="PF00858">
    <property type="entry name" value="ASC"/>
    <property type="match status" value="1"/>
</dbReference>
<evidence type="ECO:0000256" key="2">
    <source>
        <dbReference type="ARBA" id="ARBA00007193"/>
    </source>
</evidence>
<dbReference type="GeneID" id="113398761"/>
<feature type="transmembrane region" description="Helical" evidence="13">
    <location>
        <begin position="43"/>
        <end position="64"/>
    </location>
</feature>
<comment type="subcellular location">
    <subcellularLocation>
        <location evidence="1">Membrane</location>
        <topology evidence="1">Multi-pass membrane protein</topology>
    </subcellularLocation>
</comment>
<dbReference type="PANTHER" id="PTHR11690:SF240">
    <property type="entry name" value="PICKPOCKET 25-RELATED"/>
    <property type="match status" value="1"/>
</dbReference>
<dbReference type="InterPro" id="IPR020903">
    <property type="entry name" value="ENaC_CS"/>
</dbReference>
<evidence type="ECO:0000313" key="14">
    <source>
        <dbReference type="Proteomes" id="UP001652626"/>
    </source>
</evidence>
<dbReference type="RefSeq" id="XP_026493431.2">
    <property type="nucleotide sequence ID" value="XM_026637646.2"/>
</dbReference>
<evidence type="ECO:0000256" key="3">
    <source>
        <dbReference type="ARBA" id="ARBA00022448"/>
    </source>
</evidence>
<dbReference type="AlphaFoldDB" id="A0A8B8IB00"/>
<dbReference type="OMA" id="IANTEIH"/>
<evidence type="ECO:0000256" key="8">
    <source>
        <dbReference type="ARBA" id="ARBA00023065"/>
    </source>
</evidence>
<reference evidence="15" key="1">
    <citation type="submission" date="2025-08" db="UniProtKB">
        <authorList>
            <consortium name="RefSeq"/>
        </authorList>
    </citation>
    <scope>IDENTIFICATION</scope>
    <source>
        <tissue evidence="15">Whole body</tissue>
    </source>
</reference>
<keyword evidence="9 13" id="KW-0472">Membrane</keyword>
<proteinExistence type="inferred from homology"/>
<evidence type="ECO:0000256" key="9">
    <source>
        <dbReference type="ARBA" id="ARBA00023136"/>
    </source>
</evidence>
<evidence type="ECO:0000256" key="7">
    <source>
        <dbReference type="ARBA" id="ARBA00023053"/>
    </source>
</evidence>
<organism evidence="14 15">
    <name type="scientific">Vanessa tameamea</name>
    <name type="common">Kamehameha butterfly</name>
    <dbReference type="NCBI Taxonomy" id="334116"/>
    <lineage>
        <taxon>Eukaryota</taxon>
        <taxon>Metazoa</taxon>
        <taxon>Ecdysozoa</taxon>
        <taxon>Arthropoda</taxon>
        <taxon>Hexapoda</taxon>
        <taxon>Insecta</taxon>
        <taxon>Pterygota</taxon>
        <taxon>Neoptera</taxon>
        <taxon>Endopterygota</taxon>
        <taxon>Lepidoptera</taxon>
        <taxon>Glossata</taxon>
        <taxon>Ditrysia</taxon>
        <taxon>Papilionoidea</taxon>
        <taxon>Nymphalidae</taxon>
        <taxon>Nymphalinae</taxon>
        <taxon>Vanessa</taxon>
    </lineage>
</organism>
<feature type="transmembrane region" description="Helical" evidence="13">
    <location>
        <begin position="426"/>
        <end position="454"/>
    </location>
</feature>
<dbReference type="GO" id="GO:0005886">
    <property type="term" value="C:plasma membrane"/>
    <property type="evidence" value="ECO:0007669"/>
    <property type="project" value="TreeGrafter"/>
</dbReference>
<evidence type="ECO:0000256" key="6">
    <source>
        <dbReference type="ARBA" id="ARBA00022989"/>
    </source>
</evidence>
<sequence length="478" mass="54711">MEQAEASLKQGNLVKYIRNELTTSTTHGLSYFVEKRIHYLEKLFWIGNFVACAVLAALLLNVQYRRFIAAPTVMSVEMNYFDWNISYPAVTLCPLYKPDEKKFHTYINQTYNYTGLHVEGYLWAISQAALDTLEYMDLNIPEDVIPLIHPKDYATLAASMFRKFENTWLTTNTNWSITVDAAMTEMGMCHVINSNVAIYDKPQHWNAKAPPYVKSNIEISVFEANFVIEITNFSNIYKVFIHSPDEVTTSTTSSFGFDVEGIISFGLSVWSSRISDSLRYKSLYLRKCRFYNEPISNRYPIYSYSHCMLECRVKMIQKLCGCVPHFYRPLGHERICYIAELKCVLRHKAQIVSLRGAGGAGDARGGRACGCGAACELELYYKDSEDFERTEGFNRLILKITSFPRVRVVRDVIFSSYDILLRSGGVVNLCIGCSIVSVVEFLLVMLKIFSHVIVKTLGRFKKYKLKTLMGRKKKSSQK</sequence>
<comment type="similarity">
    <text evidence="2 12">Belongs to the amiloride-sensitive sodium channel (TC 1.A.6) family.</text>
</comment>
<dbReference type="Gene3D" id="1.10.287.820">
    <property type="entry name" value="Acid-sensing ion channel domain"/>
    <property type="match status" value="1"/>
</dbReference>
<evidence type="ECO:0000256" key="13">
    <source>
        <dbReference type="SAM" id="Phobius"/>
    </source>
</evidence>
<evidence type="ECO:0000256" key="1">
    <source>
        <dbReference type="ARBA" id="ARBA00004141"/>
    </source>
</evidence>
<evidence type="ECO:0000256" key="10">
    <source>
        <dbReference type="ARBA" id="ARBA00023201"/>
    </source>
</evidence>
<evidence type="ECO:0000256" key="5">
    <source>
        <dbReference type="ARBA" id="ARBA00022692"/>
    </source>
</evidence>
<keyword evidence="11 12" id="KW-0407">Ion channel</keyword>
<dbReference type="OrthoDB" id="7386590at2759"/>